<keyword evidence="2" id="KW-1185">Reference proteome</keyword>
<organism evidence="1 2">
    <name type="scientific">Aspergillus bertholletiae</name>
    <dbReference type="NCBI Taxonomy" id="1226010"/>
    <lineage>
        <taxon>Eukaryota</taxon>
        <taxon>Fungi</taxon>
        <taxon>Dikarya</taxon>
        <taxon>Ascomycota</taxon>
        <taxon>Pezizomycotina</taxon>
        <taxon>Eurotiomycetes</taxon>
        <taxon>Eurotiomycetidae</taxon>
        <taxon>Eurotiales</taxon>
        <taxon>Aspergillaceae</taxon>
        <taxon>Aspergillus</taxon>
        <taxon>Aspergillus subgen. Circumdati</taxon>
    </lineage>
</organism>
<reference evidence="1 2" key="1">
    <citation type="submission" date="2019-04" db="EMBL/GenBank/DDBJ databases">
        <title>Friends and foes A comparative genomics studyof 23 Aspergillus species from section Flavi.</title>
        <authorList>
            <consortium name="DOE Joint Genome Institute"/>
            <person name="Kjaerbolling I."/>
            <person name="Vesth T."/>
            <person name="Frisvad J.C."/>
            <person name="Nybo J.L."/>
            <person name="Theobald S."/>
            <person name="Kildgaard S."/>
            <person name="Isbrandt T."/>
            <person name="Kuo A."/>
            <person name="Sato A."/>
            <person name="Lyhne E.K."/>
            <person name="Kogle M.E."/>
            <person name="Wiebenga A."/>
            <person name="Kun R.S."/>
            <person name="Lubbers R.J."/>
            <person name="Makela M.R."/>
            <person name="Barry K."/>
            <person name="Chovatia M."/>
            <person name="Clum A."/>
            <person name="Daum C."/>
            <person name="Haridas S."/>
            <person name="He G."/>
            <person name="LaButti K."/>
            <person name="Lipzen A."/>
            <person name="Mondo S."/>
            <person name="Riley R."/>
            <person name="Salamov A."/>
            <person name="Simmons B.A."/>
            <person name="Magnuson J.K."/>
            <person name="Henrissat B."/>
            <person name="Mortensen U.H."/>
            <person name="Larsen T.O."/>
            <person name="Devries R.P."/>
            <person name="Grigoriev I.V."/>
            <person name="Machida M."/>
            <person name="Baker S.E."/>
            <person name="Andersen M.R."/>
        </authorList>
    </citation>
    <scope>NUCLEOTIDE SEQUENCE [LARGE SCALE GENOMIC DNA]</scope>
    <source>
        <strain evidence="1 2">IBT 29228</strain>
    </source>
</reference>
<accession>A0A5N7BD42</accession>
<dbReference type="AlphaFoldDB" id="A0A5N7BD42"/>
<dbReference type="EMBL" id="ML736191">
    <property type="protein sequence ID" value="KAE8379688.1"/>
    <property type="molecule type" value="Genomic_DNA"/>
</dbReference>
<name>A0A5N7BD42_9EURO</name>
<dbReference type="Proteomes" id="UP000326198">
    <property type="component" value="Unassembled WGS sequence"/>
</dbReference>
<gene>
    <name evidence="1" type="ORF">BDV26DRAFT_259007</name>
</gene>
<protein>
    <submittedName>
        <fullName evidence="1">Uncharacterized protein</fullName>
    </submittedName>
</protein>
<evidence type="ECO:0000313" key="1">
    <source>
        <dbReference type="EMBL" id="KAE8379688.1"/>
    </source>
</evidence>
<evidence type="ECO:0000313" key="2">
    <source>
        <dbReference type="Proteomes" id="UP000326198"/>
    </source>
</evidence>
<proteinExistence type="predicted"/>
<sequence length="160" mass="18655">MPLHTLRGTWKWSCSLPWSPGFIYCLGKPRRYRRTCATIIGLLVRLLETVRQADPILSEDRSHSSRATLRLGQLSTPSHASRERNFKKEWKVEKNIYILTLLYESKRWRGYHDEDLQSMSLAIMSILCREAIHVYVVVVCTAYCTRYYVVVSRSICGRLA</sequence>